<name>A0ABN7WXC5_GIGMA</name>
<reference evidence="2 3" key="1">
    <citation type="submission" date="2021-06" db="EMBL/GenBank/DDBJ databases">
        <authorList>
            <person name="Kallberg Y."/>
            <person name="Tangrot J."/>
            <person name="Rosling A."/>
        </authorList>
    </citation>
    <scope>NUCLEOTIDE SEQUENCE [LARGE SCALE GENOMIC DNA]</scope>
    <source>
        <strain evidence="2 3">120-4 pot B 10/14</strain>
    </source>
</reference>
<dbReference type="EMBL" id="CAJVQB010070477">
    <property type="protein sequence ID" value="CAG8842868.1"/>
    <property type="molecule type" value="Genomic_DNA"/>
</dbReference>
<gene>
    <name evidence="2" type="ORF">GMARGA_LOCUS36221</name>
</gene>
<protein>
    <submittedName>
        <fullName evidence="2">45171_t:CDS:1</fullName>
    </submittedName>
</protein>
<proteinExistence type="predicted"/>
<evidence type="ECO:0000256" key="1">
    <source>
        <dbReference type="SAM" id="MobiDB-lite"/>
    </source>
</evidence>
<feature type="region of interest" description="Disordered" evidence="1">
    <location>
        <begin position="34"/>
        <end position="72"/>
    </location>
</feature>
<comment type="caution">
    <text evidence="2">The sequence shown here is derived from an EMBL/GenBank/DDBJ whole genome shotgun (WGS) entry which is preliminary data.</text>
</comment>
<sequence length="95" mass="11210">MSHDETSTAELSETFHERKNHLAKEAYACHTANKTIKDAEQHRSVQRQRYARQHKEESAEQTEIQRKKQKNAKYKITKAAHYENYNTNDATLHNI</sequence>
<keyword evidence="3" id="KW-1185">Reference proteome</keyword>
<evidence type="ECO:0000313" key="2">
    <source>
        <dbReference type="EMBL" id="CAG8842868.1"/>
    </source>
</evidence>
<feature type="compositionally biased region" description="Basic and acidic residues" evidence="1">
    <location>
        <begin position="53"/>
        <end position="66"/>
    </location>
</feature>
<feature type="non-terminal residue" evidence="2">
    <location>
        <position position="95"/>
    </location>
</feature>
<organism evidence="2 3">
    <name type="scientific">Gigaspora margarita</name>
    <dbReference type="NCBI Taxonomy" id="4874"/>
    <lineage>
        <taxon>Eukaryota</taxon>
        <taxon>Fungi</taxon>
        <taxon>Fungi incertae sedis</taxon>
        <taxon>Mucoromycota</taxon>
        <taxon>Glomeromycotina</taxon>
        <taxon>Glomeromycetes</taxon>
        <taxon>Diversisporales</taxon>
        <taxon>Gigasporaceae</taxon>
        <taxon>Gigaspora</taxon>
    </lineage>
</organism>
<accession>A0ABN7WXC5</accession>
<evidence type="ECO:0000313" key="3">
    <source>
        <dbReference type="Proteomes" id="UP000789901"/>
    </source>
</evidence>
<feature type="non-terminal residue" evidence="2">
    <location>
        <position position="1"/>
    </location>
</feature>
<dbReference type="Proteomes" id="UP000789901">
    <property type="component" value="Unassembled WGS sequence"/>
</dbReference>